<keyword evidence="1 5" id="KW-0963">Cytoplasm</keyword>
<keyword evidence="4 5" id="KW-0269">Exonuclease</keyword>
<organism evidence="9 10">
    <name type="scientific">Clostridium sulfidigenes</name>
    <dbReference type="NCBI Taxonomy" id="318464"/>
    <lineage>
        <taxon>Bacteria</taxon>
        <taxon>Bacillati</taxon>
        <taxon>Bacillota</taxon>
        <taxon>Clostridia</taxon>
        <taxon>Eubacteriales</taxon>
        <taxon>Clostridiaceae</taxon>
        <taxon>Clostridium</taxon>
    </lineage>
</organism>
<dbReference type="eggNOG" id="COG1570">
    <property type="taxonomic scope" value="Bacteria"/>
</dbReference>
<evidence type="ECO:0000259" key="7">
    <source>
        <dbReference type="Pfam" id="PF02601"/>
    </source>
</evidence>
<comment type="caution">
    <text evidence="9">The sequence shown here is derived from an EMBL/GenBank/DDBJ whole genome shotgun (WGS) entry which is preliminary data.</text>
</comment>
<dbReference type="RefSeq" id="WP_035129368.1">
    <property type="nucleotide sequence ID" value="NZ_JPMD01000001.1"/>
</dbReference>
<dbReference type="GO" id="GO:0005737">
    <property type="term" value="C:cytoplasm"/>
    <property type="evidence" value="ECO:0007669"/>
    <property type="project" value="UniProtKB-SubCell"/>
</dbReference>
<dbReference type="InterPro" id="IPR020579">
    <property type="entry name" value="Exonuc_VII_lsu_C"/>
</dbReference>
<comment type="catalytic activity">
    <reaction evidence="5 6">
        <text>Exonucleolytic cleavage in either 5'- to 3'- or 3'- to 5'-direction to yield nucleoside 5'-phosphates.</text>
        <dbReference type="EC" id="3.1.11.6"/>
    </reaction>
</comment>
<evidence type="ECO:0000256" key="2">
    <source>
        <dbReference type="ARBA" id="ARBA00022722"/>
    </source>
</evidence>
<keyword evidence="10" id="KW-1185">Reference proteome</keyword>
<dbReference type="Pfam" id="PF13742">
    <property type="entry name" value="tRNA_anti_2"/>
    <property type="match status" value="1"/>
</dbReference>
<dbReference type="AlphaFoldDB" id="A0A084JIV9"/>
<keyword evidence="3 5" id="KW-0378">Hydrolase</keyword>
<dbReference type="CDD" id="cd04489">
    <property type="entry name" value="ExoVII_LU_OBF"/>
    <property type="match status" value="1"/>
</dbReference>
<evidence type="ECO:0000256" key="4">
    <source>
        <dbReference type="ARBA" id="ARBA00022839"/>
    </source>
</evidence>
<keyword evidence="2 5" id="KW-0540">Nuclease</keyword>
<feature type="domain" description="OB-fold nucleic acid binding" evidence="8">
    <location>
        <begin position="6"/>
        <end position="101"/>
    </location>
</feature>
<dbReference type="HAMAP" id="MF_00378">
    <property type="entry name" value="Exonuc_7_L"/>
    <property type="match status" value="1"/>
</dbReference>
<dbReference type="EC" id="3.1.11.6" evidence="5"/>
<dbReference type="InterPro" id="IPR025824">
    <property type="entry name" value="OB-fold_nuc-bd_dom"/>
</dbReference>
<dbReference type="PANTHER" id="PTHR30008">
    <property type="entry name" value="EXODEOXYRIBONUCLEASE 7 LARGE SUBUNIT"/>
    <property type="match status" value="1"/>
</dbReference>
<evidence type="ECO:0000256" key="6">
    <source>
        <dbReference type="RuleBase" id="RU004355"/>
    </source>
</evidence>
<comment type="similarity">
    <text evidence="5 6">Belongs to the XseA family.</text>
</comment>
<dbReference type="Pfam" id="PF02601">
    <property type="entry name" value="Exonuc_VII_L"/>
    <property type="match status" value="1"/>
</dbReference>
<dbReference type="GO" id="GO:0003676">
    <property type="term" value="F:nucleic acid binding"/>
    <property type="evidence" value="ECO:0007669"/>
    <property type="project" value="InterPro"/>
</dbReference>
<evidence type="ECO:0000259" key="8">
    <source>
        <dbReference type="Pfam" id="PF13742"/>
    </source>
</evidence>
<accession>A0A084JIV9</accession>
<comment type="subcellular location">
    <subcellularLocation>
        <location evidence="5 6">Cytoplasm</location>
    </subcellularLocation>
</comment>
<comment type="subunit">
    <text evidence="5">Heterooligomer composed of large and small subunits.</text>
</comment>
<dbReference type="GO" id="GO:0009318">
    <property type="term" value="C:exodeoxyribonuclease VII complex"/>
    <property type="evidence" value="ECO:0007669"/>
    <property type="project" value="UniProtKB-UniRule"/>
</dbReference>
<comment type="function">
    <text evidence="5">Bidirectionally degrades single-stranded DNA into large acid-insoluble oligonucleotides, which are then degraded further into small acid-soluble oligonucleotides.</text>
</comment>
<dbReference type="STRING" id="318464.IO99_01665"/>
<gene>
    <name evidence="5" type="primary">xseA</name>
    <name evidence="9" type="ORF">IO99_01665</name>
</gene>
<dbReference type="Proteomes" id="UP000028542">
    <property type="component" value="Unassembled WGS sequence"/>
</dbReference>
<dbReference type="GO" id="GO:0006308">
    <property type="term" value="P:DNA catabolic process"/>
    <property type="evidence" value="ECO:0007669"/>
    <property type="project" value="UniProtKB-UniRule"/>
</dbReference>
<evidence type="ECO:0000256" key="3">
    <source>
        <dbReference type="ARBA" id="ARBA00022801"/>
    </source>
</evidence>
<dbReference type="PANTHER" id="PTHR30008:SF0">
    <property type="entry name" value="EXODEOXYRIBONUCLEASE 7 LARGE SUBUNIT"/>
    <property type="match status" value="1"/>
</dbReference>
<evidence type="ECO:0000256" key="5">
    <source>
        <dbReference type="HAMAP-Rule" id="MF_00378"/>
    </source>
</evidence>
<dbReference type="NCBIfam" id="TIGR00237">
    <property type="entry name" value="xseA"/>
    <property type="match status" value="1"/>
</dbReference>
<name>A0A084JIV9_9CLOT</name>
<proteinExistence type="inferred from homology"/>
<evidence type="ECO:0000313" key="10">
    <source>
        <dbReference type="Proteomes" id="UP000028542"/>
    </source>
</evidence>
<reference evidence="9 10" key="1">
    <citation type="submission" date="2014-07" db="EMBL/GenBank/DDBJ databases">
        <title>Draft genome of Clostridium sulfidigenes 113A isolated from sediments associated with methane hydrate from Krishna Godavari basin.</title>
        <authorList>
            <person name="Honkalas V.S."/>
            <person name="Dabir A.P."/>
            <person name="Arora P."/>
            <person name="Dhakephalkar P.K."/>
        </authorList>
    </citation>
    <scope>NUCLEOTIDE SEQUENCE [LARGE SCALE GENOMIC DNA]</scope>
    <source>
        <strain evidence="9 10">113A</strain>
    </source>
</reference>
<dbReference type="InterPro" id="IPR003753">
    <property type="entry name" value="Exonuc_VII_L"/>
</dbReference>
<feature type="domain" description="Exonuclease VII large subunit C-terminal" evidence="7">
    <location>
        <begin position="124"/>
        <end position="346"/>
    </location>
</feature>
<evidence type="ECO:0000256" key="1">
    <source>
        <dbReference type="ARBA" id="ARBA00022490"/>
    </source>
</evidence>
<dbReference type="EMBL" id="JPMD01000001">
    <property type="protein sequence ID" value="KEZ88893.1"/>
    <property type="molecule type" value="Genomic_DNA"/>
</dbReference>
<dbReference type="GO" id="GO:0008855">
    <property type="term" value="F:exodeoxyribonuclease VII activity"/>
    <property type="evidence" value="ECO:0007669"/>
    <property type="project" value="UniProtKB-UniRule"/>
</dbReference>
<evidence type="ECO:0000313" key="9">
    <source>
        <dbReference type="EMBL" id="KEZ88893.1"/>
    </source>
</evidence>
<protein>
    <recommendedName>
        <fullName evidence="5">Exodeoxyribonuclease 7 large subunit</fullName>
        <ecNumber evidence="5">3.1.11.6</ecNumber>
    </recommendedName>
    <alternativeName>
        <fullName evidence="5">Exodeoxyribonuclease VII large subunit</fullName>
        <shortName evidence="5">Exonuclease VII large subunit</shortName>
    </alternativeName>
</protein>
<sequence length="400" mass="45032">MYSKILTVTAVNSYIKKVIDNDFILKNSNIKGELSNVKIHSSGHIYFSLKDSFTKLKCVMFKTRAMNLTFIPKDGMNVVVSGNISIYEKEGTYQLYCNTMEVEGEGQLFIAFNLLKEKLEKEGLFDNNLKKAIPSMPRRIGVITSPTGAAVRDIIKVATRRNPNIDILIYPSLVQGINASRDIAAGIKALNNIEDVDVILLARGGGSIEELWAFNEEEVARAIKASKIPIITGVGHETDFTIADFTADLRAATPSHAAEIAVYSLEGFKEKLNGLREEIKYAIIKNINDKFNILNNMLNKLLLYSPENYVVNQYDKLDNLKSKLVFTMELRLQEERNRLKVISHRLIGNNPLNILEKGYSIIKSPENQPIESLEKLKKYEVVGITMKDGHGLFKIEQVEE</sequence>